<dbReference type="Proteomes" id="UP000318447">
    <property type="component" value="Unassembled WGS sequence"/>
</dbReference>
<proteinExistence type="inferred from homology"/>
<comment type="subunit">
    <text evidence="3">Monomer.</text>
</comment>
<dbReference type="VEuPathDB" id="TriTrypDB:LDHU3_35.2870"/>
<comment type="caution">
    <text evidence="7">The sequence shown here is derived from an EMBL/GenBank/DDBJ whole genome shotgun (WGS) entry which is preliminary data.</text>
</comment>
<dbReference type="EMBL" id="RHLC01000003">
    <property type="protein sequence ID" value="TPP44494.1"/>
    <property type="molecule type" value="Genomic_DNA"/>
</dbReference>
<dbReference type="AlphaFoldDB" id="A0A504X8L4"/>
<evidence type="ECO:0000256" key="6">
    <source>
        <dbReference type="ARBA" id="ARBA00023212"/>
    </source>
</evidence>
<dbReference type="VEuPathDB" id="TriTrypDB:LDHU3_35.2890"/>
<keyword evidence="6" id="KW-0206">Cytoskeleton</keyword>
<evidence type="ECO:0000256" key="2">
    <source>
        <dbReference type="ARBA" id="ARBA00010850"/>
    </source>
</evidence>
<evidence type="ECO:0000256" key="5">
    <source>
        <dbReference type="ARBA" id="ARBA00022701"/>
    </source>
</evidence>
<dbReference type="GO" id="GO:0006952">
    <property type="term" value="P:defense response"/>
    <property type="evidence" value="ECO:0007669"/>
    <property type="project" value="InterPro"/>
</dbReference>
<keyword evidence="4" id="KW-0963">Cytoplasm</keyword>
<dbReference type="InterPro" id="IPR004132">
    <property type="entry name" value="KMP11"/>
</dbReference>
<dbReference type="VEuPathDB" id="TriTrypDB:LdCL_350027400"/>
<evidence type="ECO:0000313" key="7">
    <source>
        <dbReference type="EMBL" id="TPP44494.1"/>
    </source>
</evidence>
<dbReference type="VEuPathDB" id="TriTrypDB:LdBPK_352250.1"/>
<keyword evidence="5" id="KW-0493">Microtubule</keyword>
<dbReference type="VEuPathDB" id="TriTrypDB:LdCL_350027500"/>
<evidence type="ECO:0000256" key="4">
    <source>
        <dbReference type="ARBA" id="ARBA00022490"/>
    </source>
</evidence>
<accession>A0A504X8L4</accession>
<comment type="subcellular location">
    <subcellularLocation>
        <location evidence="1">Cytoplasm</location>
        <location evidence="1">Cytoskeleton</location>
    </subcellularLocation>
</comment>
<name>A0A504X8L4_LEIDO</name>
<organism evidence="7 8">
    <name type="scientific">Leishmania donovani</name>
    <dbReference type="NCBI Taxonomy" id="5661"/>
    <lineage>
        <taxon>Eukaryota</taxon>
        <taxon>Discoba</taxon>
        <taxon>Euglenozoa</taxon>
        <taxon>Kinetoplastea</taxon>
        <taxon>Metakinetoplastina</taxon>
        <taxon>Trypanosomatida</taxon>
        <taxon>Trypanosomatidae</taxon>
        <taxon>Leishmaniinae</taxon>
        <taxon>Leishmania</taxon>
    </lineage>
</organism>
<protein>
    <submittedName>
        <fullName evidence="7">Kinetoplastid membrane protein 11 family protein</fullName>
    </submittedName>
</protein>
<dbReference type="GO" id="GO:0005874">
    <property type="term" value="C:microtubule"/>
    <property type="evidence" value="ECO:0007669"/>
    <property type="project" value="UniProtKB-KW"/>
</dbReference>
<comment type="similarity">
    <text evidence="2">Belongs to the KMP-11 family.</text>
</comment>
<evidence type="ECO:0000256" key="3">
    <source>
        <dbReference type="ARBA" id="ARBA00011245"/>
    </source>
</evidence>
<gene>
    <name evidence="7" type="ORF">CGC21_6635</name>
</gene>
<sequence>MATTYEEFSAKLDRLDEEFNRKMQEQNAKFFADKPDESTLSPEMKEHYEKFERMIKEHTEKFNKKMHEHSEHFKQKFAELLEQQKAAQNMCNLGKAPEYNLSWLFGHNMRWVQCLAPNFACEFSAKLDRLDEEFNRKMQEQNAKFFADKPDESTLSPEMKEHYEKFERMIKEHTEKFNKKMHEHSEHFKQKFAELLEQQKAAQYPSK</sequence>
<dbReference type="SMR" id="A0A504X8L4"/>
<dbReference type="GO" id="GO:0008284">
    <property type="term" value="P:positive regulation of cell population proliferation"/>
    <property type="evidence" value="ECO:0007669"/>
    <property type="project" value="InterPro"/>
</dbReference>
<reference evidence="8" key="1">
    <citation type="submission" date="2019-02" db="EMBL/GenBank/DDBJ databases">
        <title>FDA dAtabase for Regulatory Grade micrObial Sequences (FDA-ARGOS): Supporting development and validation of Infectious Disease Dx tests.</title>
        <authorList>
            <person name="Duncan R."/>
            <person name="Fisher C."/>
            <person name="Tallon L."/>
            <person name="Sadzewicz L."/>
            <person name="Sengamalay N."/>
            <person name="Ott S."/>
            <person name="Godinez A."/>
            <person name="Nagaraj S."/>
            <person name="Vavikolanu K."/>
            <person name="Nadendla S."/>
            <person name="Aluvathingal J."/>
            <person name="Sichtig H."/>
        </authorList>
    </citation>
    <scope>NUCLEOTIDE SEQUENCE [LARGE SCALE GENOMIC DNA]</scope>
    <source>
        <strain evidence="8">FDAARGOS_361</strain>
    </source>
</reference>
<dbReference type="VEuPathDB" id="TriTrypDB:LdBPK_352260.1"/>
<evidence type="ECO:0000256" key="1">
    <source>
        <dbReference type="ARBA" id="ARBA00004245"/>
    </source>
</evidence>
<dbReference type="Pfam" id="PF03037">
    <property type="entry name" value="KMP11"/>
    <property type="match status" value="2"/>
</dbReference>
<evidence type="ECO:0000313" key="8">
    <source>
        <dbReference type="Proteomes" id="UP000318447"/>
    </source>
</evidence>